<dbReference type="EMBL" id="JYDS01000500">
    <property type="protein sequence ID" value="KRZ04282.1"/>
    <property type="molecule type" value="Genomic_DNA"/>
</dbReference>
<evidence type="ECO:0000313" key="2">
    <source>
        <dbReference type="Proteomes" id="UP000054805"/>
    </source>
</evidence>
<protein>
    <submittedName>
        <fullName evidence="1">Uncharacterized protein</fullName>
    </submittedName>
</protein>
<keyword evidence="2" id="KW-1185">Reference proteome</keyword>
<sequence length="62" mass="7420">MVRQKVGQHSSLWSIPIDDLAQSFSYFLCFWSIVSILHAWKMSFTELTCFVSMKRFEIIDWQ</sequence>
<dbReference type="AlphaFoldDB" id="A0A0V1H2F3"/>
<comment type="caution">
    <text evidence="1">The sequence shown here is derived from an EMBL/GenBank/DDBJ whole genome shotgun (WGS) entry which is preliminary data.</text>
</comment>
<dbReference type="Proteomes" id="UP000054805">
    <property type="component" value="Unassembled WGS sequence"/>
</dbReference>
<reference evidence="1 2" key="1">
    <citation type="submission" date="2015-01" db="EMBL/GenBank/DDBJ databases">
        <title>Evolution of Trichinella species and genotypes.</title>
        <authorList>
            <person name="Korhonen P.K."/>
            <person name="Edoardo P."/>
            <person name="Giuseppe L.R."/>
            <person name="Gasser R.B."/>
        </authorList>
    </citation>
    <scope>NUCLEOTIDE SEQUENCE [LARGE SCALE GENOMIC DNA]</scope>
    <source>
        <strain evidence="1">ISS588</strain>
    </source>
</reference>
<gene>
    <name evidence="1" type="ORF">T4B_10933</name>
</gene>
<organism evidence="1 2">
    <name type="scientific">Trichinella pseudospiralis</name>
    <name type="common">Parasitic roundworm</name>
    <dbReference type="NCBI Taxonomy" id="6337"/>
    <lineage>
        <taxon>Eukaryota</taxon>
        <taxon>Metazoa</taxon>
        <taxon>Ecdysozoa</taxon>
        <taxon>Nematoda</taxon>
        <taxon>Enoplea</taxon>
        <taxon>Dorylaimia</taxon>
        <taxon>Trichinellida</taxon>
        <taxon>Trichinellidae</taxon>
        <taxon>Trichinella</taxon>
    </lineage>
</organism>
<evidence type="ECO:0000313" key="1">
    <source>
        <dbReference type="EMBL" id="KRZ04282.1"/>
    </source>
</evidence>
<accession>A0A0V1H2F3</accession>
<proteinExistence type="predicted"/>
<name>A0A0V1H2F3_TRIPS</name>